<name>A0A4R4Q675_9ACTN</name>
<organism evidence="1 2">
    <name type="scientific">Kribbella albertanoniae</name>
    <dbReference type="NCBI Taxonomy" id="1266829"/>
    <lineage>
        <taxon>Bacteria</taxon>
        <taxon>Bacillati</taxon>
        <taxon>Actinomycetota</taxon>
        <taxon>Actinomycetes</taxon>
        <taxon>Propionibacteriales</taxon>
        <taxon>Kribbellaceae</taxon>
        <taxon>Kribbella</taxon>
    </lineage>
</organism>
<dbReference type="RefSeq" id="WP_132406136.1">
    <property type="nucleotide sequence ID" value="NZ_SMKA01000042.1"/>
</dbReference>
<keyword evidence="2" id="KW-1185">Reference proteome</keyword>
<proteinExistence type="predicted"/>
<reference evidence="1 2" key="1">
    <citation type="submission" date="2019-03" db="EMBL/GenBank/DDBJ databases">
        <title>Draft genome sequences of novel Actinobacteria.</title>
        <authorList>
            <person name="Sahin N."/>
            <person name="Ay H."/>
            <person name="Saygin H."/>
        </authorList>
    </citation>
    <scope>NUCLEOTIDE SEQUENCE [LARGE SCALE GENOMIC DNA]</scope>
    <source>
        <strain evidence="1 2">JCM 30547</strain>
    </source>
</reference>
<dbReference type="Proteomes" id="UP000295075">
    <property type="component" value="Unassembled WGS sequence"/>
</dbReference>
<dbReference type="AlphaFoldDB" id="A0A4R4Q675"/>
<sequence>MTAEYGTVAEFEGQRLAGERLVVVVDFVQFAAGESIGDAVAGAVPGRRVVRIDPVADLARSGEVLTLSGLADRYAEQLAGTVVGGSLDVIGYCSAAPLTIALVQGLLDRGVRVERQLLVSPSIPDRVQVRTELAEMLNEFGSPDLMPAALPDSVPAADVEIRRVLATGLAAMAEAHGLSEVEAEILTGEYGDRCAAWLSYLIAASAAEPAEPAAGTRLVLSADLAGPVVAGWAERRATITILVPQRELTASPEFLTVLQQLVQAES</sequence>
<dbReference type="EMBL" id="SMKA01000042">
    <property type="protein sequence ID" value="TDC30676.1"/>
    <property type="molecule type" value="Genomic_DNA"/>
</dbReference>
<protein>
    <submittedName>
        <fullName evidence="1">Uncharacterized protein</fullName>
    </submittedName>
</protein>
<accession>A0A4R4Q675</accession>
<dbReference type="Gene3D" id="3.40.50.1820">
    <property type="entry name" value="alpha/beta hydrolase"/>
    <property type="match status" value="1"/>
</dbReference>
<gene>
    <name evidence="1" type="ORF">E1261_12765</name>
</gene>
<comment type="caution">
    <text evidence="1">The sequence shown here is derived from an EMBL/GenBank/DDBJ whole genome shotgun (WGS) entry which is preliminary data.</text>
</comment>
<dbReference type="InterPro" id="IPR029058">
    <property type="entry name" value="AB_hydrolase_fold"/>
</dbReference>
<evidence type="ECO:0000313" key="2">
    <source>
        <dbReference type="Proteomes" id="UP000295075"/>
    </source>
</evidence>
<evidence type="ECO:0000313" key="1">
    <source>
        <dbReference type="EMBL" id="TDC30676.1"/>
    </source>
</evidence>